<evidence type="ECO:0000313" key="3">
    <source>
        <dbReference type="Proteomes" id="UP000199251"/>
    </source>
</evidence>
<dbReference type="Proteomes" id="UP000199251">
    <property type="component" value="Unassembled WGS sequence"/>
</dbReference>
<proteinExistence type="predicted"/>
<feature type="transmembrane region" description="Helical" evidence="1">
    <location>
        <begin position="253"/>
        <end position="270"/>
    </location>
</feature>
<dbReference type="OrthoDB" id="9066067at2"/>
<accession>A0A0E4CPJ5</accession>
<feature type="transmembrane region" description="Helical" evidence="1">
    <location>
        <begin position="295"/>
        <end position="315"/>
    </location>
</feature>
<dbReference type="AlphaFoldDB" id="A0A0E4CPJ5"/>
<dbReference type="STRING" id="141349.BN1232_04023"/>
<keyword evidence="1" id="KW-0472">Membrane</keyword>
<name>A0A0E4CPJ5_MYCLN</name>
<keyword evidence="1" id="KW-0812">Transmembrane</keyword>
<protein>
    <submittedName>
        <fullName evidence="2">Postpolyketide modification protein</fullName>
    </submittedName>
</protein>
<feature type="transmembrane region" description="Helical" evidence="1">
    <location>
        <begin position="105"/>
        <end position="124"/>
    </location>
</feature>
<feature type="transmembrane region" description="Helical" evidence="1">
    <location>
        <begin position="199"/>
        <end position="219"/>
    </location>
</feature>
<feature type="transmembrane region" description="Helical" evidence="1">
    <location>
        <begin position="36"/>
        <end position="57"/>
    </location>
</feature>
<dbReference type="EMBL" id="CTEE01000001">
    <property type="protein sequence ID" value="CQD17822.1"/>
    <property type="molecule type" value="Genomic_DNA"/>
</dbReference>
<sequence>MTSDIRTATVGEDAVRRQPRADVGDQALRSWRPVSAWAAAGAVLLIFEVVVLARWVFGPNFKSTPPGPDQISSGHQALFVALQVAVPLAAVVALYFWVFRPWRRVGRLTTDGMLTLSAGMVFFWDMSMNYTSVSLLYNSHLVNRGAWANGSWPGWVSPNANYLPESLFITIPGYVALVFSQVMLVLWMLRKIKAHRPKFGAAASVAFIFVGLVVVDTIIETMLLRTEIYAYPGAIRAITLFAGHTYQVPLSETVLFGGIALGAIACLSHFRDDRGQTVVERGLDKIRVGPKSKQLIKFLAIFGAVHLSFLVLYMVPQQWFAVHSGPFPSDYKSYMINDMCASGSDGKTCPGPGVPMSRRP</sequence>
<reference evidence="2 3" key="1">
    <citation type="submission" date="2015-03" db="EMBL/GenBank/DDBJ databases">
        <authorList>
            <person name="Urmite Genomes"/>
        </authorList>
    </citation>
    <scope>NUCLEOTIDE SEQUENCE [LARGE SCALE GENOMIC DNA]</scope>
    <source>
        <strain evidence="2 3">CSUR P1491</strain>
    </source>
</reference>
<gene>
    <name evidence="2" type="ORF">BN1232_04023</name>
</gene>
<evidence type="ECO:0000256" key="1">
    <source>
        <dbReference type="SAM" id="Phobius"/>
    </source>
</evidence>
<keyword evidence="1" id="KW-1133">Transmembrane helix</keyword>
<dbReference type="InterPro" id="IPR033459">
    <property type="entry name" value="AveC-like"/>
</dbReference>
<evidence type="ECO:0000313" key="2">
    <source>
        <dbReference type="EMBL" id="CQD17822.1"/>
    </source>
</evidence>
<dbReference type="RefSeq" id="WP_090604336.1">
    <property type="nucleotide sequence ID" value="NZ_CTEE01000001.1"/>
</dbReference>
<dbReference type="Pfam" id="PF17198">
    <property type="entry name" value="AveC_like"/>
    <property type="match status" value="1"/>
</dbReference>
<organism evidence="2 3">
    <name type="scientific">Mycobacterium lentiflavum</name>
    <dbReference type="NCBI Taxonomy" id="141349"/>
    <lineage>
        <taxon>Bacteria</taxon>
        <taxon>Bacillati</taxon>
        <taxon>Actinomycetota</taxon>
        <taxon>Actinomycetes</taxon>
        <taxon>Mycobacteriales</taxon>
        <taxon>Mycobacteriaceae</taxon>
        <taxon>Mycobacterium</taxon>
        <taxon>Mycobacterium simiae complex</taxon>
    </lineage>
</organism>
<feature type="transmembrane region" description="Helical" evidence="1">
    <location>
        <begin position="77"/>
        <end position="98"/>
    </location>
</feature>
<feature type="transmembrane region" description="Helical" evidence="1">
    <location>
        <begin position="167"/>
        <end position="187"/>
    </location>
</feature>